<dbReference type="InterPro" id="IPR054088">
    <property type="entry name" value="Cep192-like_D8"/>
</dbReference>
<evidence type="ECO:0000313" key="3">
    <source>
        <dbReference type="EMBL" id="CAH2284703.1"/>
    </source>
</evidence>
<dbReference type="PANTHER" id="PTHR16029:SF11">
    <property type="entry name" value="CENTROSOMAL PROTEIN OF 192 KDA"/>
    <property type="match status" value="1"/>
</dbReference>
<feature type="domain" description="Cep192-like" evidence="2">
    <location>
        <begin position="192"/>
        <end position="228"/>
    </location>
</feature>
<dbReference type="InterPro" id="IPR054087">
    <property type="entry name" value="Cep192-like_D7"/>
</dbReference>
<dbReference type="GO" id="GO:0000242">
    <property type="term" value="C:pericentriolar material"/>
    <property type="evidence" value="ECO:0007669"/>
    <property type="project" value="TreeGrafter"/>
</dbReference>
<accession>A0AAD1S1G3</accession>
<dbReference type="GO" id="GO:0090222">
    <property type="term" value="P:centrosome-templated microtubule nucleation"/>
    <property type="evidence" value="ECO:0007669"/>
    <property type="project" value="InterPro"/>
</dbReference>
<dbReference type="GO" id="GO:0005814">
    <property type="term" value="C:centriole"/>
    <property type="evidence" value="ECO:0007669"/>
    <property type="project" value="TreeGrafter"/>
</dbReference>
<proteinExistence type="predicted"/>
<gene>
    <name evidence="3" type="ORF">PECUL_23A059055</name>
</gene>
<dbReference type="Proteomes" id="UP001295444">
    <property type="component" value="Chromosome 04"/>
</dbReference>
<sequence>MKQASEGVPMRFFTTLLELIDFYRKENVGLVTHLQFPIQKEEEGPEEQDEEQETFLDLENPGDEEIKWLLSSFAPPYVKGIDQSGDVYRANYTAFRCSRVSGVLAAHAKLKVAISFFPRDRGDYAQYWDLECHPVSEPHLKNKVRFQLCGEGVKDGDLSSRYSADLKTDDPVIPRKRCGSEASTLKIQEEGNRGVFAPQELYTFPPTLIGDSSTLKVNLQNNSFSTYMSSSLYQPASEIQAKFIRQIRWPPGRTSRHRKYLYSTCW</sequence>
<dbReference type="GO" id="GO:0019901">
    <property type="term" value="F:protein kinase binding"/>
    <property type="evidence" value="ECO:0007669"/>
    <property type="project" value="TreeGrafter"/>
</dbReference>
<dbReference type="InterPro" id="IPR036860">
    <property type="entry name" value="SH2_dom_sf"/>
</dbReference>
<dbReference type="Pfam" id="PF22066">
    <property type="entry name" value="Cep192_D8"/>
    <property type="match status" value="1"/>
</dbReference>
<evidence type="ECO:0000313" key="4">
    <source>
        <dbReference type="Proteomes" id="UP001295444"/>
    </source>
</evidence>
<evidence type="ECO:0000259" key="2">
    <source>
        <dbReference type="Pfam" id="PF22066"/>
    </source>
</evidence>
<keyword evidence="4" id="KW-1185">Reference proteome</keyword>
<dbReference type="SUPFAM" id="SSF55550">
    <property type="entry name" value="SH2 domain"/>
    <property type="match status" value="1"/>
</dbReference>
<dbReference type="GO" id="GO:0005737">
    <property type="term" value="C:cytoplasm"/>
    <property type="evidence" value="ECO:0007669"/>
    <property type="project" value="TreeGrafter"/>
</dbReference>
<organism evidence="3 4">
    <name type="scientific">Pelobates cultripes</name>
    <name type="common">Western spadefoot toad</name>
    <dbReference type="NCBI Taxonomy" id="61616"/>
    <lineage>
        <taxon>Eukaryota</taxon>
        <taxon>Metazoa</taxon>
        <taxon>Chordata</taxon>
        <taxon>Craniata</taxon>
        <taxon>Vertebrata</taxon>
        <taxon>Euteleostomi</taxon>
        <taxon>Amphibia</taxon>
        <taxon>Batrachia</taxon>
        <taxon>Anura</taxon>
        <taxon>Pelobatoidea</taxon>
        <taxon>Pelobatidae</taxon>
        <taxon>Pelobates</taxon>
    </lineage>
</organism>
<dbReference type="GO" id="GO:0090307">
    <property type="term" value="P:mitotic spindle assembly"/>
    <property type="evidence" value="ECO:0007669"/>
    <property type="project" value="TreeGrafter"/>
</dbReference>
<dbReference type="Pfam" id="PF22065">
    <property type="entry name" value="Cep192_D7"/>
    <property type="match status" value="1"/>
</dbReference>
<evidence type="ECO:0000259" key="1">
    <source>
        <dbReference type="Pfam" id="PF22065"/>
    </source>
</evidence>
<protein>
    <submittedName>
        <fullName evidence="3">Centrosomal of 192 kDa isoform X1</fullName>
    </submittedName>
</protein>
<dbReference type="GO" id="GO:0051298">
    <property type="term" value="P:centrosome duplication"/>
    <property type="evidence" value="ECO:0007669"/>
    <property type="project" value="InterPro"/>
</dbReference>
<dbReference type="PANTHER" id="PTHR16029">
    <property type="entry name" value="CENTROSOMAL PROTEIN OF 192 KDA"/>
    <property type="match status" value="1"/>
</dbReference>
<dbReference type="AlphaFoldDB" id="A0AAD1S1G3"/>
<dbReference type="GO" id="GO:0071539">
    <property type="term" value="P:protein localization to centrosome"/>
    <property type="evidence" value="ECO:0007669"/>
    <property type="project" value="InterPro"/>
</dbReference>
<name>A0AAD1S1G3_PELCU</name>
<dbReference type="EMBL" id="OW240915">
    <property type="protein sequence ID" value="CAH2284703.1"/>
    <property type="molecule type" value="Genomic_DNA"/>
</dbReference>
<dbReference type="InterPro" id="IPR039103">
    <property type="entry name" value="Spd-2/CEP192"/>
</dbReference>
<feature type="domain" description="Cep192-like" evidence="1">
    <location>
        <begin position="48"/>
        <end position="152"/>
    </location>
</feature>
<reference evidence="3" key="1">
    <citation type="submission" date="2022-03" db="EMBL/GenBank/DDBJ databases">
        <authorList>
            <person name="Alioto T."/>
            <person name="Alioto T."/>
            <person name="Gomez Garrido J."/>
        </authorList>
    </citation>
    <scope>NUCLEOTIDE SEQUENCE</scope>
</reference>